<dbReference type="InterPro" id="IPR000965">
    <property type="entry name" value="GPR_dom"/>
</dbReference>
<evidence type="ECO:0000256" key="5">
    <source>
        <dbReference type="ARBA" id="ARBA00023002"/>
    </source>
</evidence>
<dbReference type="EC" id="1.2.1.41" evidence="7"/>
<dbReference type="PIRSF" id="PIRSF000151">
    <property type="entry name" value="GPR"/>
    <property type="match status" value="1"/>
</dbReference>
<name>A0A0G2HP96_9SYNE</name>
<dbReference type="InterPro" id="IPR015590">
    <property type="entry name" value="Aldehyde_DH_dom"/>
</dbReference>
<evidence type="ECO:0000256" key="6">
    <source>
        <dbReference type="ARBA" id="ARBA00049024"/>
    </source>
</evidence>
<dbReference type="NCBIfam" id="NF001221">
    <property type="entry name" value="PRK00197.1"/>
    <property type="match status" value="1"/>
</dbReference>
<dbReference type="SUPFAM" id="SSF53720">
    <property type="entry name" value="ALDH-like"/>
    <property type="match status" value="1"/>
</dbReference>
<dbReference type="PANTHER" id="PTHR11063">
    <property type="entry name" value="GLUTAMATE SEMIALDEHYDE DEHYDROGENASE"/>
    <property type="match status" value="1"/>
</dbReference>
<dbReference type="FunFam" id="3.40.309.10:FF:000006">
    <property type="entry name" value="Gamma-glutamyl phosphate reductase"/>
    <property type="match status" value="1"/>
</dbReference>
<keyword evidence="7" id="KW-0963">Cytoplasm</keyword>
<keyword evidence="4 7" id="KW-0521">NADP</keyword>
<dbReference type="PROSITE" id="PS01223">
    <property type="entry name" value="PROA"/>
    <property type="match status" value="1"/>
</dbReference>
<evidence type="ECO:0000256" key="2">
    <source>
        <dbReference type="ARBA" id="ARBA00022605"/>
    </source>
</evidence>
<dbReference type="InterPro" id="IPR016161">
    <property type="entry name" value="Ald_DH/histidinol_DH"/>
</dbReference>
<dbReference type="CDD" id="cd07079">
    <property type="entry name" value="ALDH_F18-19_ProA-GPR"/>
    <property type="match status" value="1"/>
</dbReference>
<dbReference type="InterPro" id="IPR020593">
    <property type="entry name" value="G-glutamylP_reductase_CS"/>
</dbReference>
<dbReference type="Pfam" id="PF00171">
    <property type="entry name" value="Aldedh"/>
    <property type="match status" value="1"/>
</dbReference>
<evidence type="ECO:0000313" key="9">
    <source>
        <dbReference type="EMBL" id="KKZ13461.1"/>
    </source>
</evidence>
<comment type="function">
    <text evidence="7">Catalyzes the NADPH-dependent reduction of L-glutamate 5-phosphate into L-glutamate 5-semialdehyde and phosphate. The product spontaneously undergoes cyclization to form 1-pyrroline-5-carboxylate.</text>
</comment>
<keyword evidence="2 7" id="KW-0028">Amino-acid biosynthesis</keyword>
<dbReference type="Gene3D" id="3.40.605.10">
    <property type="entry name" value="Aldehyde Dehydrogenase, Chain A, domain 1"/>
    <property type="match status" value="1"/>
</dbReference>
<keyword evidence="5 7" id="KW-0560">Oxidoreductase</keyword>
<comment type="subcellular location">
    <subcellularLocation>
        <location evidence="7">Cytoplasm</location>
    </subcellularLocation>
</comment>
<comment type="pathway">
    <text evidence="1 7">Amino-acid biosynthesis; L-proline biosynthesis; L-glutamate 5-semialdehyde from L-glutamate: step 2/2.</text>
</comment>
<dbReference type="InterPro" id="IPR016163">
    <property type="entry name" value="Ald_DH_C"/>
</dbReference>
<evidence type="ECO:0000256" key="7">
    <source>
        <dbReference type="HAMAP-Rule" id="MF_00412"/>
    </source>
</evidence>
<keyword evidence="3 7" id="KW-0641">Proline biosynthesis</keyword>
<comment type="caution">
    <text evidence="9">The sequence shown here is derived from an EMBL/GenBank/DDBJ whole genome shotgun (WGS) entry which is preliminary data.</text>
</comment>
<dbReference type="GO" id="GO:0050661">
    <property type="term" value="F:NADP binding"/>
    <property type="evidence" value="ECO:0007669"/>
    <property type="project" value="InterPro"/>
</dbReference>
<proteinExistence type="inferred from homology"/>
<comment type="catalytic activity">
    <reaction evidence="6 7">
        <text>L-glutamate 5-semialdehyde + phosphate + NADP(+) = L-glutamyl 5-phosphate + NADPH + H(+)</text>
        <dbReference type="Rhea" id="RHEA:19541"/>
        <dbReference type="ChEBI" id="CHEBI:15378"/>
        <dbReference type="ChEBI" id="CHEBI:43474"/>
        <dbReference type="ChEBI" id="CHEBI:57783"/>
        <dbReference type="ChEBI" id="CHEBI:58066"/>
        <dbReference type="ChEBI" id="CHEBI:58274"/>
        <dbReference type="ChEBI" id="CHEBI:58349"/>
        <dbReference type="EC" id="1.2.1.41"/>
    </reaction>
</comment>
<dbReference type="GO" id="GO:0005737">
    <property type="term" value="C:cytoplasm"/>
    <property type="evidence" value="ECO:0007669"/>
    <property type="project" value="UniProtKB-SubCell"/>
</dbReference>
<sequence>MSTINSSAELLHRAQRVRRGALALAQCSDVQRITALEAMAKALENHGDAIVVANKVDQDAAAREGLAAPLLARLKLDGAKLAGCIQGLREVAALPDPIGHRQMHRELAAGLRLERVTVPLGVLGVIFESRPDAVIQIAALAIRSGNGAILKGGREALNTCQAIVTVLQEGLTNSAVDPDSLDLLTSREETMALLQLDDLVDLIVPRGSNDFVRHIQERSNRIPVLGHADGVCHLYVDQRVNIDMAIAVALDAKTQYPAACNTIETLLVHRHVARHFLPPAIQAFTAAGVTLRGDEQAMALGVPEAATPEDWGHEYLDLILAVRVVEDLEAALEHIRRHGSRHTDVICTDDEAAATRFLNTVDSAGVFHNCSSRFADGFRYGFGAEVGISTQTMPPRGPVGLEGLVTYRYRLRGHGHTVAPFACGDQRFSHRDLPET</sequence>
<dbReference type="UniPathway" id="UPA00098">
    <property type="reaction ID" value="UER00360"/>
</dbReference>
<dbReference type="NCBIfam" id="TIGR00407">
    <property type="entry name" value="proA"/>
    <property type="match status" value="1"/>
</dbReference>
<dbReference type="GO" id="GO:0004350">
    <property type="term" value="F:glutamate-5-semialdehyde dehydrogenase activity"/>
    <property type="evidence" value="ECO:0007669"/>
    <property type="project" value="UniProtKB-UniRule"/>
</dbReference>
<feature type="domain" description="Aldehyde dehydrogenase" evidence="8">
    <location>
        <begin position="24"/>
        <end position="287"/>
    </location>
</feature>
<dbReference type="Gene3D" id="3.40.309.10">
    <property type="entry name" value="Aldehyde Dehydrogenase, Chain A, domain 2"/>
    <property type="match status" value="1"/>
</dbReference>
<dbReference type="AlphaFoldDB" id="A0A0G2HP96"/>
<protein>
    <recommendedName>
        <fullName evidence="7">Gamma-glutamyl phosphate reductase</fullName>
        <shortName evidence="7">GPR</shortName>
        <ecNumber evidence="7">1.2.1.41</ecNumber>
    </recommendedName>
    <alternativeName>
        <fullName evidence="7">Glutamate-5-semialdehyde dehydrogenase</fullName>
    </alternativeName>
    <alternativeName>
        <fullName evidence="7">Glutamyl-gamma-semialdehyde dehydrogenase</fullName>
        <shortName evidence="7">GSA dehydrogenase</shortName>
    </alternativeName>
</protein>
<evidence type="ECO:0000256" key="4">
    <source>
        <dbReference type="ARBA" id="ARBA00022857"/>
    </source>
</evidence>
<evidence type="ECO:0000259" key="8">
    <source>
        <dbReference type="Pfam" id="PF00171"/>
    </source>
</evidence>
<evidence type="ECO:0000256" key="3">
    <source>
        <dbReference type="ARBA" id="ARBA00022650"/>
    </source>
</evidence>
<dbReference type="PANTHER" id="PTHR11063:SF8">
    <property type="entry name" value="DELTA-1-PYRROLINE-5-CARBOXYLATE SYNTHASE"/>
    <property type="match status" value="1"/>
</dbReference>
<dbReference type="Proteomes" id="UP000035067">
    <property type="component" value="Unassembled WGS sequence"/>
</dbReference>
<dbReference type="EMBL" id="JXQG01000001">
    <property type="protein sequence ID" value="KKZ13461.1"/>
    <property type="molecule type" value="Genomic_DNA"/>
</dbReference>
<reference evidence="9 10" key="1">
    <citation type="submission" date="2015-01" db="EMBL/GenBank/DDBJ databases">
        <title>Lifestyle Evolution in Cyanobacterial Symbionts of Sponges.</title>
        <authorList>
            <person name="Burgsdorf I."/>
            <person name="Slaby B.M."/>
            <person name="Handley K.M."/>
            <person name="Haber M."/>
            <person name="Blom J."/>
            <person name="Marshall C.W."/>
            <person name="Gilbert J.A."/>
            <person name="Hentschel U."/>
            <person name="Steindler L."/>
        </authorList>
    </citation>
    <scope>NUCLEOTIDE SEQUENCE [LARGE SCALE GENOMIC DNA]</scope>
    <source>
        <strain evidence="9">SP3</strain>
    </source>
</reference>
<gene>
    <name evidence="7" type="primary">proA</name>
    <name evidence="9" type="ORF">TE42_00340</name>
</gene>
<dbReference type="InterPro" id="IPR012134">
    <property type="entry name" value="Glu-5-SA_DH"/>
</dbReference>
<dbReference type="HAMAP" id="MF_00412">
    <property type="entry name" value="ProA"/>
    <property type="match status" value="1"/>
</dbReference>
<comment type="similarity">
    <text evidence="7">Belongs to the gamma-glutamyl phosphate reductase family.</text>
</comment>
<dbReference type="PATRIC" id="fig|1604020.3.peg.263"/>
<dbReference type="GO" id="GO:0055129">
    <property type="term" value="P:L-proline biosynthetic process"/>
    <property type="evidence" value="ECO:0007669"/>
    <property type="project" value="UniProtKB-UniRule"/>
</dbReference>
<organism evidence="9 10">
    <name type="scientific">Candidatus Synechococcus spongiarum SP3</name>
    <dbReference type="NCBI Taxonomy" id="1604020"/>
    <lineage>
        <taxon>Bacteria</taxon>
        <taxon>Bacillati</taxon>
        <taxon>Cyanobacteriota</taxon>
        <taxon>Cyanophyceae</taxon>
        <taxon>Synechococcales</taxon>
        <taxon>Synechococcaceae</taxon>
        <taxon>Synechococcus</taxon>
    </lineage>
</organism>
<evidence type="ECO:0000256" key="1">
    <source>
        <dbReference type="ARBA" id="ARBA00004985"/>
    </source>
</evidence>
<dbReference type="InterPro" id="IPR016162">
    <property type="entry name" value="Ald_DH_N"/>
</dbReference>
<evidence type="ECO:0000313" key="10">
    <source>
        <dbReference type="Proteomes" id="UP000035067"/>
    </source>
</evidence>
<accession>A0A0G2HP96</accession>